<proteinExistence type="predicted"/>
<reference evidence="1 2" key="1">
    <citation type="submission" date="2013-10" db="EMBL/GenBank/DDBJ databases">
        <authorList>
            <consortium name="International Citrus Genome Consortium"/>
            <person name="Jenkins J."/>
            <person name="Schmutz J."/>
            <person name="Prochnik S."/>
            <person name="Rokhsar D."/>
            <person name="Gmitter F."/>
            <person name="Ollitrault P."/>
            <person name="Machado M."/>
            <person name="Talon M."/>
            <person name="Wincker P."/>
            <person name="Jaillon O."/>
            <person name="Morgante M."/>
        </authorList>
    </citation>
    <scope>NUCLEOTIDE SEQUENCE</scope>
    <source>
        <strain evidence="2">cv. Clemenules</strain>
    </source>
</reference>
<dbReference type="Gramene" id="ESR32896">
    <property type="protein sequence ID" value="ESR32896"/>
    <property type="gene ID" value="CICLE_v10007085mg"/>
</dbReference>
<evidence type="ECO:0000313" key="2">
    <source>
        <dbReference type="Proteomes" id="UP000030687"/>
    </source>
</evidence>
<organism evidence="1 2">
    <name type="scientific">Citrus clementina</name>
    <name type="common">Clementine</name>
    <name type="synonym">Citrus deliciosa x Citrus sinensis</name>
    <dbReference type="NCBI Taxonomy" id="85681"/>
    <lineage>
        <taxon>Eukaryota</taxon>
        <taxon>Viridiplantae</taxon>
        <taxon>Streptophyta</taxon>
        <taxon>Embryophyta</taxon>
        <taxon>Tracheophyta</taxon>
        <taxon>Spermatophyta</taxon>
        <taxon>Magnoliopsida</taxon>
        <taxon>eudicotyledons</taxon>
        <taxon>Gunneridae</taxon>
        <taxon>Pentapetalae</taxon>
        <taxon>rosids</taxon>
        <taxon>malvids</taxon>
        <taxon>Sapindales</taxon>
        <taxon>Rutaceae</taxon>
        <taxon>Aurantioideae</taxon>
        <taxon>Citrus</taxon>
    </lineage>
</organism>
<dbReference type="AlphaFoldDB" id="V4S7M2"/>
<dbReference type="EMBL" id="KI537036">
    <property type="protein sequence ID" value="ESR32896.1"/>
    <property type="molecule type" value="Genomic_DNA"/>
</dbReference>
<feature type="non-terminal residue" evidence="1">
    <location>
        <position position="1"/>
    </location>
</feature>
<dbReference type="InParanoid" id="V4S7M2"/>
<gene>
    <name evidence="1" type="ORF">CICLE_v10007085mg</name>
</gene>
<name>V4S7M2_CITCL</name>
<protein>
    <submittedName>
        <fullName evidence="1">Uncharacterized protein</fullName>
    </submittedName>
</protein>
<sequence>TAHLGIIFFLRPRVITMEHLVITNDLQPILFAKISIAAIFLSMDAIVCQGYILKAAKTSSADQPHLL</sequence>
<dbReference type="Proteomes" id="UP000030687">
    <property type="component" value="Unassembled WGS sequence"/>
</dbReference>
<keyword evidence="2" id="KW-1185">Reference proteome</keyword>
<accession>V4S7M2</accession>
<evidence type="ECO:0000313" key="1">
    <source>
        <dbReference type="EMBL" id="ESR32896.1"/>
    </source>
</evidence>
<dbReference type="KEGG" id="cic:CICLE_v10007085mg"/>